<gene>
    <name evidence="1" type="ORF">H2198_010942</name>
</gene>
<evidence type="ECO:0000313" key="2">
    <source>
        <dbReference type="Proteomes" id="UP001172386"/>
    </source>
</evidence>
<protein>
    <submittedName>
        <fullName evidence="1">Uncharacterized protein</fullName>
    </submittedName>
</protein>
<name>A0ACC2ZNH2_9EURO</name>
<dbReference type="Proteomes" id="UP001172386">
    <property type="component" value="Unassembled WGS sequence"/>
</dbReference>
<sequence length="356" mass="38602">MPSTADDAAQPNEHSPLLSSEADSLNHIPSTSEQNVPTVNIRGIFHACGILLAAFTISFDVSYCIANYSRRIASDLSELSNAPWIPLAGTLSDAVSQPLYGYFAQSLGRERPVIFASSTLTLAFLTCFISVWLWQLVVGRIIFGIGSSGISLLAIVMLTDVIPLASVPLWRSVLVIGQNLGLMSGGPLGSYIAATTNWHVPFLIESVLATCATTILLLAFKRVVKETTSSLARPLTGLNRLDKLGLTILPLLILAPVAAITLGENVLAWDHPLVIALLAMFIPLLVVFVYVEGKVAVNPLLPPRIFKSWQTIGVLICTALSVWARNQLDIHISFYAEVRNDSQSKFADWVLACQFF</sequence>
<evidence type="ECO:0000313" key="1">
    <source>
        <dbReference type="EMBL" id="KAJ9649150.1"/>
    </source>
</evidence>
<keyword evidence="2" id="KW-1185">Reference proteome</keyword>
<comment type="caution">
    <text evidence="1">The sequence shown here is derived from an EMBL/GenBank/DDBJ whole genome shotgun (WGS) entry which is preliminary data.</text>
</comment>
<organism evidence="1 2">
    <name type="scientific">Neophaeococcomyces mojaviensis</name>
    <dbReference type="NCBI Taxonomy" id="3383035"/>
    <lineage>
        <taxon>Eukaryota</taxon>
        <taxon>Fungi</taxon>
        <taxon>Dikarya</taxon>
        <taxon>Ascomycota</taxon>
        <taxon>Pezizomycotina</taxon>
        <taxon>Eurotiomycetes</taxon>
        <taxon>Chaetothyriomycetidae</taxon>
        <taxon>Chaetothyriales</taxon>
        <taxon>Chaetothyriales incertae sedis</taxon>
        <taxon>Neophaeococcomyces</taxon>
    </lineage>
</organism>
<proteinExistence type="predicted"/>
<accession>A0ACC2ZNH2</accession>
<reference evidence="1" key="1">
    <citation type="submission" date="2022-10" db="EMBL/GenBank/DDBJ databases">
        <title>Culturing micro-colonial fungi from biological soil crusts in the Mojave desert and describing Neophaeococcomyces mojavensis, and introducing the new genera and species Taxawa tesnikishii.</title>
        <authorList>
            <person name="Kurbessoian T."/>
            <person name="Stajich J.E."/>
        </authorList>
    </citation>
    <scope>NUCLEOTIDE SEQUENCE</scope>
    <source>
        <strain evidence="1">JES_112</strain>
    </source>
</reference>
<dbReference type="EMBL" id="JAPDRQ010000452">
    <property type="protein sequence ID" value="KAJ9649150.1"/>
    <property type="molecule type" value="Genomic_DNA"/>
</dbReference>
<feature type="non-terminal residue" evidence="1">
    <location>
        <position position="356"/>
    </location>
</feature>